<evidence type="ECO:0000256" key="1">
    <source>
        <dbReference type="SAM" id="MobiDB-lite"/>
    </source>
</evidence>
<name>A0A3S7V083_9BACT</name>
<reference evidence="2" key="1">
    <citation type="journal article" date="2018" name="J. Ind. Microbiol. Biotechnol.">
        <title>Genome mining reveals uncommon alkylpyrones as type III PKS products from myxobacteria.</title>
        <authorList>
            <person name="Hug J.J."/>
            <person name="Panter F."/>
            <person name="Krug D."/>
            <person name="Muller R."/>
        </authorList>
    </citation>
    <scope>NUCLEOTIDE SEQUENCE</scope>
    <source>
        <strain evidence="2">MSr9315</strain>
    </source>
</reference>
<proteinExistence type="predicted"/>
<dbReference type="EMBL" id="MH908922">
    <property type="protein sequence ID" value="AYM54400.1"/>
    <property type="molecule type" value="Genomic_DNA"/>
</dbReference>
<sequence length="338" mass="36047">MNNPPGNYYCVVCYQLHTWATGCPKAQAQAGGDSKDAKSAAGGGSAAATASGGSAAAGGNAAAEWRRAAGSMGSKPMQFICPHCRQMHSADVICPKLRQTDFKAGADEKVAAALSMRWVFEHDPARMAAIEAAATKQGLAGMCSVWTCDWLRRKLMGETITENTYADLASIASMQKWFSVRVGQLEGTGLESPTVGAGIVSAGAPTCKGLIADLKVATPANRASYNHLSGAYYLALRGVNPQTHEQDRHAIGIYFGTGSWSSFDQNRGMFEVLGRAPHKFFLLKEALALYNLRLPWLEHWELFSVALSLKKQDDADKTATAAAAAAAAKPPLTRRKTF</sequence>
<feature type="region of interest" description="Disordered" evidence="1">
    <location>
        <begin position="25"/>
        <end position="55"/>
    </location>
</feature>
<feature type="compositionally biased region" description="Low complexity" evidence="1">
    <location>
        <begin position="46"/>
        <end position="55"/>
    </location>
</feature>
<organism evidence="2">
    <name type="scientific">Phaselicystis flava</name>
    <dbReference type="NCBI Taxonomy" id="525924"/>
    <lineage>
        <taxon>Bacteria</taxon>
        <taxon>Pseudomonadati</taxon>
        <taxon>Myxococcota</taxon>
        <taxon>Polyangia</taxon>
        <taxon>Polyangiales</taxon>
        <taxon>Phaselicystidaceae</taxon>
        <taxon>Phaselicystis</taxon>
    </lineage>
</organism>
<dbReference type="AlphaFoldDB" id="A0A3S7V083"/>
<protein>
    <submittedName>
        <fullName evidence="2">Uncharacterized protein</fullName>
    </submittedName>
</protein>
<evidence type="ECO:0000313" key="2">
    <source>
        <dbReference type="EMBL" id="AYM54400.1"/>
    </source>
</evidence>
<accession>A0A3S7V083</accession>